<dbReference type="AlphaFoldDB" id="A0AAT9FSI1"/>
<reference evidence="1" key="1">
    <citation type="submission" date="2024-07" db="EMBL/GenBank/DDBJ databases">
        <title>Complete genome sequence of Verrucomicrobiaceae bacterium NT6N.</title>
        <authorList>
            <person name="Huang C."/>
            <person name="Takami H."/>
            <person name="Hamasaki K."/>
        </authorList>
    </citation>
    <scope>NUCLEOTIDE SEQUENCE</scope>
    <source>
        <strain evidence="1">NT6N</strain>
    </source>
</reference>
<gene>
    <name evidence="1" type="ORF">NT6N_40260</name>
</gene>
<protein>
    <recommendedName>
        <fullName evidence="2">Toxin-antitoxin system HicB family antitoxin</fullName>
    </recommendedName>
</protein>
<proteinExistence type="predicted"/>
<evidence type="ECO:0008006" key="2">
    <source>
        <dbReference type="Google" id="ProtNLM"/>
    </source>
</evidence>
<name>A0AAT9FSI1_9BACT</name>
<sequence>MPYSGIMNDEPTEKLTIQLPHSVYHALRNQAKRQNVSLPEFVQRKIELKPGEPGSLQRLADLPLREILARTAPVGFDPDERLDFFGS</sequence>
<evidence type="ECO:0000313" key="1">
    <source>
        <dbReference type="EMBL" id="BDS08986.1"/>
    </source>
</evidence>
<dbReference type="KEGG" id="osu:NT6N_40260"/>
<dbReference type="EMBL" id="AP026866">
    <property type="protein sequence ID" value="BDS08986.1"/>
    <property type="molecule type" value="Genomic_DNA"/>
</dbReference>
<accession>A0AAT9FSI1</accession>
<organism evidence="1">
    <name type="scientific">Oceaniferula spumae</name>
    <dbReference type="NCBI Taxonomy" id="2979115"/>
    <lineage>
        <taxon>Bacteria</taxon>
        <taxon>Pseudomonadati</taxon>
        <taxon>Verrucomicrobiota</taxon>
        <taxon>Verrucomicrobiia</taxon>
        <taxon>Verrucomicrobiales</taxon>
        <taxon>Verrucomicrobiaceae</taxon>
        <taxon>Oceaniferula</taxon>
    </lineage>
</organism>